<accession>A0ABZ0QRL9</accession>
<dbReference type="Proteomes" id="UP001304683">
    <property type="component" value="Chromosome"/>
</dbReference>
<dbReference type="EMBL" id="CP132508">
    <property type="protein sequence ID" value="WPD20141.1"/>
    <property type="molecule type" value="Genomic_DNA"/>
</dbReference>
<evidence type="ECO:0000256" key="1">
    <source>
        <dbReference type="SAM" id="Phobius"/>
    </source>
</evidence>
<keyword evidence="3" id="KW-1185">Reference proteome</keyword>
<dbReference type="NCBIfam" id="NF033218">
    <property type="entry name" value="anchor_AmaP"/>
    <property type="match status" value="1"/>
</dbReference>
<dbReference type="RefSeq" id="WP_318751523.1">
    <property type="nucleotide sequence ID" value="NZ_CP132508.1"/>
</dbReference>
<evidence type="ECO:0000313" key="2">
    <source>
        <dbReference type="EMBL" id="WPD20141.1"/>
    </source>
</evidence>
<proteinExistence type="predicted"/>
<evidence type="ECO:0000313" key="3">
    <source>
        <dbReference type="Proteomes" id="UP001304683"/>
    </source>
</evidence>
<feature type="transmembrane region" description="Helical" evidence="1">
    <location>
        <begin position="7"/>
        <end position="32"/>
    </location>
</feature>
<sequence length="183" mass="19621">MAPWLAVLAVLNSAVLAMVGLAAVAAVVGGLLLPAAGWLPWLPWATAVAPPARWYVAGVGLAFVLSGAHVVYHALRPRPRDALSAATELGEVRTALAAVEELARRSGLQVGGVRDVRPRVRADRDGVRLWVRAEVLPDHPIPEVAPQLQARLRETVEAVVGARVKEVRVVVERFAGERPRRAE</sequence>
<keyword evidence="1" id="KW-0472">Membrane</keyword>
<organism evidence="2 3">
    <name type="scientific">Thermaerobacter composti</name>
    <dbReference type="NCBI Taxonomy" id="554949"/>
    <lineage>
        <taxon>Bacteria</taxon>
        <taxon>Bacillati</taxon>
        <taxon>Bacillota</taxon>
        <taxon>Clostridia</taxon>
        <taxon>Eubacteriales</taxon>
        <taxon>Clostridiales Family XVII. Incertae Sedis</taxon>
        <taxon>Thermaerobacter</taxon>
    </lineage>
</organism>
<reference evidence="2 3" key="1">
    <citation type="submission" date="2023-08" db="EMBL/GenBank/DDBJ databases">
        <title>Genome sequence of Thermaerobacter compostii strain Ins1, a spore-forming filamentous bacterium isolated from a deep geothermal reservoir.</title>
        <authorList>
            <person name="Bregnard D."/>
            <person name="Gonzalez D."/>
            <person name="Junier P."/>
        </authorList>
    </citation>
    <scope>NUCLEOTIDE SEQUENCE [LARGE SCALE GENOMIC DNA]</scope>
    <source>
        <strain evidence="2 3">Ins1</strain>
    </source>
</reference>
<keyword evidence="1" id="KW-0812">Transmembrane</keyword>
<feature type="transmembrane region" description="Helical" evidence="1">
    <location>
        <begin position="52"/>
        <end position="75"/>
    </location>
</feature>
<name>A0ABZ0QRL9_9FIRM</name>
<gene>
    <name evidence="2" type="primary">amaP</name>
    <name evidence="2" type="ORF">Q5761_05800</name>
</gene>
<keyword evidence="1" id="KW-1133">Transmembrane helix</keyword>
<protein>
    <submittedName>
        <fullName evidence="2">Alkaline shock response membrane anchor protein AmaP</fullName>
    </submittedName>
</protein>